<dbReference type="EMBL" id="UINC01162083">
    <property type="protein sequence ID" value="SVD61638.1"/>
    <property type="molecule type" value="Genomic_DNA"/>
</dbReference>
<feature type="transmembrane region" description="Helical" evidence="1">
    <location>
        <begin position="6"/>
        <end position="24"/>
    </location>
</feature>
<reference evidence="2" key="1">
    <citation type="submission" date="2018-05" db="EMBL/GenBank/DDBJ databases">
        <authorList>
            <person name="Lanie J.A."/>
            <person name="Ng W.-L."/>
            <person name="Kazmierczak K.M."/>
            <person name="Andrzejewski T.M."/>
            <person name="Davidsen T.M."/>
            <person name="Wayne K.J."/>
            <person name="Tettelin H."/>
            <person name="Glass J.I."/>
            <person name="Rusch D."/>
            <person name="Podicherti R."/>
            <person name="Tsui H.-C.T."/>
            <person name="Winkler M.E."/>
        </authorList>
    </citation>
    <scope>NUCLEOTIDE SEQUENCE</scope>
</reference>
<protein>
    <submittedName>
        <fullName evidence="2">Uncharacterized protein</fullName>
    </submittedName>
</protein>
<proteinExistence type="predicted"/>
<sequence length="151" mass="17335">MNKRTIFEIFGLFSVIGSLIFVGVEISQNTQAVRGATHQAVSDQVSEYYLTIASDERLANLGALALRDEILRDGLNRGDQLSVDLIIVTGIRRVENIYLQYKNGILQEDAFDRIGMGSYRSNFAKQTWNDWKNEFDKDFIIFFEKLRDTKN</sequence>
<gene>
    <name evidence="2" type="ORF">METZ01_LOCUS414492</name>
</gene>
<keyword evidence="1" id="KW-0812">Transmembrane</keyword>
<keyword evidence="1" id="KW-1133">Transmembrane helix</keyword>
<name>A0A382WTS0_9ZZZZ</name>
<accession>A0A382WTS0</accession>
<keyword evidence="1" id="KW-0472">Membrane</keyword>
<organism evidence="2">
    <name type="scientific">marine metagenome</name>
    <dbReference type="NCBI Taxonomy" id="408172"/>
    <lineage>
        <taxon>unclassified sequences</taxon>
        <taxon>metagenomes</taxon>
        <taxon>ecological metagenomes</taxon>
    </lineage>
</organism>
<evidence type="ECO:0000256" key="1">
    <source>
        <dbReference type="SAM" id="Phobius"/>
    </source>
</evidence>
<evidence type="ECO:0000313" key="2">
    <source>
        <dbReference type="EMBL" id="SVD61638.1"/>
    </source>
</evidence>
<dbReference type="AlphaFoldDB" id="A0A382WTS0"/>